<organism evidence="13 14">
    <name type="scientific">Clavelina lepadiformis</name>
    <name type="common">Light-bulb sea squirt</name>
    <name type="synonym">Ascidia lepadiformis</name>
    <dbReference type="NCBI Taxonomy" id="159417"/>
    <lineage>
        <taxon>Eukaryota</taxon>
        <taxon>Metazoa</taxon>
        <taxon>Chordata</taxon>
        <taxon>Tunicata</taxon>
        <taxon>Ascidiacea</taxon>
        <taxon>Aplousobranchia</taxon>
        <taxon>Clavelinidae</taxon>
        <taxon>Clavelina</taxon>
    </lineage>
</organism>
<evidence type="ECO:0000256" key="1">
    <source>
        <dbReference type="ARBA" id="ARBA00004370"/>
    </source>
</evidence>
<feature type="disulfide bond" evidence="8">
    <location>
        <begin position="277"/>
        <end position="295"/>
    </location>
</feature>
<feature type="compositionally biased region" description="Polar residues" evidence="9">
    <location>
        <begin position="1006"/>
        <end position="1022"/>
    </location>
</feature>
<dbReference type="InterPro" id="IPR017452">
    <property type="entry name" value="GPCR_Rhodpsn_7TM"/>
</dbReference>
<feature type="disulfide bond" evidence="8">
    <location>
        <begin position="270"/>
        <end position="282"/>
    </location>
</feature>
<dbReference type="Gene3D" id="1.20.1070.10">
    <property type="entry name" value="Rhodopsin 7-helix transmembrane proteins"/>
    <property type="match status" value="1"/>
</dbReference>
<feature type="disulfide bond" evidence="8">
    <location>
        <begin position="419"/>
        <end position="431"/>
    </location>
</feature>
<feature type="transmembrane region" description="Helical" evidence="10">
    <location>
        <begin position="883"/>
        <end position="910"/>
    </location>
</feature>
<dbReference type="InterPro" id="IPR000276">
    <property type="entry name" value="GPCR_Rhodpsn"/>
</dbReference>
<evidence type="ECO:0000256" key="10">
    <source>
        <dbReference type="SAM" id="Phobius"/>
    </source>
</evidence>
<dbReference type="PANTHER" id="PTHR24372:SF77">
    <property type="entry name" value="G-PROTEIN COUPLED RECEPTORS FAMILY 1 PROFILE DOMAIN-CONTAINING PROTEIN"/>
    <property type="match status" value="1"/>
</dbReference>
<dbReference type="Proteomes" id="UP001642483">
    <property type="component" value="Unassembled WGS sequence"/>
</dbReference>
<accession>A0ABP0FPT8</accession>
<feature type="disulfide bond" evidence="8">
    <location>
        <begin position="574"/>
        <end position="589"/>
    </location>
</feature>
<keyword evidence="4" id="KW-0677">Repeat</keyword>
<dbReference type="SMART" id="SM00192">
    <property type="entry name" value="LDLa"/>
    <property type="match status" value="7"/>
</dbReference>
<feature type="disulfide bond" evidence="8">
    <location>
        <begin position="171"/>
        <end position="183"/>
    </location>
</feature>
<dbReference type="EMBL" id="CAWYQH010000068">
    <property type="protein sequence ID" value="CAK8680452.1"/>
    <property type="molecule type" value="Genomic_DNA"/>
</dbReference>
<feature type="transmembrane region" description="Helical" evidence="10">
    <location>
        <begin position="769"/>
        <end position="787"/>
    </location>
</feature>
<dbReference type="Gene3D" id="4.10.400.10">
    <property type="entry name" value="Low-density Lipoprotein Receptor"/>
    <property type="match status" value="5"/>
</dbReference>
<evidence type="ECO:0000256" key="2">
    <source>
        <dbReference type="ARBA" id="ARBA00022614"/>
    </source>
</evidence>
<feature type="region of interest" description="Disordered" evidence="9">
    <location>
        <begin position="1003"/>
        <end position="1029"/>
    </location>
</feature>
<feature type="disulfide bond" evidence="8">
    <location>
        <begin position="426"/>
        <end position="444"/>
    </location>
</feature>
<keyword evidence="2" id="KW-0433">Leucine-rich repeat</keyword>
<dbReference type="InterPro" id="IPR036055">
    <property type="entry name" value="LDL_receptor-like_sf"/>
</dbReference>
<evidence type="ECO:0000256" key="4">
    <source>
        <dbReference type="ARBA" id="ARBA00022737"/>
    </source>
</evidence>
<comment type="caution">
    <text evidence="13">The sequence shown here is derived from an EMBL/GenBank/DDBJ whole genome shotgun (WGS) entry which is preliminary data.</text>
</comment>
<keyword evidence="11" id="KW-0732">Signal</keyword>
<name>A0ABP0FPT8_CLALP</name>
<dbReference type="PROSITE" id="PS50068">
    <property type="entry name" value="LDLRA_2"/>
    <property type="match status" value="6"/>
</dbReference>
<gene>
    <name evidence="13" type="ORF">CVLEPA_LOCUS10698</name>
</gene>
<comment type="caution">
    <text evidence="8">Lacks conserved residue(s) required for the propagation of feature annotation.</text>
</comment>
<evidence type="ECO:0000256" key="9">
    <source>
        <dbReference type="SAM" id="MobiDB-lite"/>
    </source>
</evidence>
<keyword evidence="3 10" id="KW-0812">Transmembrane</keyword>
<evidence type="ECO:0000313" key="13">
    <source>
        <dbReference type="EMBL" id="CAK8680452.1"/>
    </source>
</evidence>
<evidence type="ECO:0000256" key="6">
    <source>
        <dbReference type="ARBA" id="ARBA00023136"/>
    </source>
</evidence>
<feature type="disulfide bond" evidence="8">
    <location>
        <begin position="227"/>
        <end position="245"/>
    </location>
</feature>
<feature type="transmembrane region" description="Helical" evidence="10">
    <location>
        <begin position="683"/>
        <end position="703"/>
    </location>
</feature>
<dbReference type="SUPFAM" id="SSF57424">
    <property type="entry name" value="LDL receptor-like module"/>
    <property type="match status" value="6"/>
</dbReference>
<evidence type="ECO:0000256" key="11">
    <source>
        <dbReference type="SAM" id="SignalP"/>
    </source>
</evidence>
<feature type="disulfide bond" evidence="8">
    <location>
        <begin position="178"/>
        <end position="196"/>
    </location>
</feature>
<dbReference type="InterPro" id="IPR023415">
    <property type="entry name" value="LDLR_class-A_CS"/>
</dbReference>
<feature type="disulfide bond" evidence="8">
    <location>
        <begin position="190"/>
        <end position="205"/>
    </location>
</feature>
<dbReference type="Pfam" id="PF00057">
    <property type="entry name" value="Ldl_recept_a"/>
    <property type="match status" value="3"/>
</dbReference>
<dbReference type="PANTHER" id="PTHR24372">
    <property type="entry name" value="GLYCOPROTEIN HORMONE RECEPTOR"/>
    <property type="match status" value="1"/>
</dbReference>
<evidence type="ECO:0000313" key="14">
    <source>
        <dbReference type="Proteomes" id="UP001642483"/>
    </source>
</evidence>
<feature type="transmembrane region" description="Helical" evidence="10">
    <location>
        <begin position="931"/>
        <end position="951"/>
    </location>
</feature>
<reference evidence="13 14" key="1">
    <citation type="submission" date="2024-02" db="EMBL/GenBank/DDBJ databases">
        <authorList>
            <person name="Daric V."/>
            <person name="Darras S."/>
        </authorList>
    </citation>
    <scope>NUCLEOTIDE SEQUENCE [LARGE SCALE GENOMIC DNA]</scope>
</reference>
<keyword evidence="6 10" id="KW-0472">Membrane</keyword>
<feature type="signal peptide" evidence="11">
    <location>
        <begin position="1"/>
        <end position="25"/>
    </location>
</feature>
<feature type="transmembrane region" description="Helical" evidence="10">
    <location>
        <begin position="648"/>
        <end position="671"/>
    </location>
</feature>
<evidence type="ECO:0000256" key="3">
    <source>
        <dbReference type="ARBA" id="ARBA00022692"/>
    </source>
</evidence>
<feature type="disulfide bond" evidence="8">
    <location>
        <begin position="364"/>
        <end position="379"/>
    </location>
</feature>
<evidence type="ECO:0000259" key="12">
    <source>
        <dbReference type="PROSITE" id="PS50262"/>
    </source>
</evidence>
<dbReference type="Pfam" id="PF00001">
    <property type="entry name" value="7tm_1"/>
    <property type="match status" value="1"/>
</dbReference>
<dbReference type="SUPFAM" id="SSF81321">
    <property type="entry name" value="Family A G protein-coupled receptor-like"/>
    <property type="match status" value="1"/>
</dbReference>
<keyword evidence="14" id="KW-1185">Reference proteome</keyword>
<proteinExistence type="predicted"/>
<feature type="transmembrane region" description="Helical" evidence="10">
    <location>
        <begin position="723"/>
        <end position="748"/>
    </location>
</feature>
<dbReference type="PROSITE" id="PS01209">
    <property type="entry name" value="LDLRA_1"/>
    <property type="match status" value="2"/>
</dbReference>
<dbReference type="CDD" id="cd00112">
    <property type="entry name" value="LDLa"/>
    <property type="match status" value="5"/>
</dbReference>
<dbReference type="PRINTS" id="PR00261">
    <property type="entry name" value="LDLRECEPTOR"/>
</dbReference>
<feature type="transmembrane region" description="Helical" evidence="10">
    <location>
        <begin position="963"/>
        <end position="982"/>
    </location>
</feature>
<evidence type="ECO:0000256" key="5">
    <source>
        <dbReference type="ARBA" id="ARBA00022989"/>
    </source>
</evidence>
<keyword evidence="5 10" id="KW-1133">Transmembrane helix</keyword>
<comment type="subcellular location">
    <subcellularLocation>
        <location evidence="1">Membrane</location>
    </subcellularLocation>
</comment>
<sequence length="1038" mass="115469">MMMKHKVLVGVLVGIIFTTLQGSEGQTMDCTSYKCNHTDPNCDVIGGRCKPDYRMCCDQKCHYKQAPCRGYLANTSNTNYSQYVRNLNASDYAKELEAAKQKILAWAKDRPCWPEHHCFNKTTCLPQYHHCSNGECKELLSQCGFWWEKNSYSAETNVTCYPDERCFRGNCKNGYWQCDDGECVNEQVVCRGGPDCSDASDEARCDGNCYPPFRCLNGSCALGFFGCGNGECILREQVCDTVVDCIDGSDEVNCSGACWPKKACNPDANCKPGYFKCDEDKCLADYSVCDQRPDCKDGTDEIRHGHGFRCVLGQNFDTCVLPQKMVDSDHAMCVDFADNCNANGSYHCFTCLDQKLVIDKKQRCDGVIDCFDMSDECLCLNSEAEELCRSVCLAANSNQTNSSQSGVLESVHIPASCGCPPGQFDCGNGVCLDLEQVCNGSPECGTSKADEAYCETTMGQNEKTILCPGDVNNGSLITAVLCDGRPECHDLSDECNDKCNQTAMFCNIKKLFKSKSGPFEFLCDKTALYFDVRKICDGKWSPCSPRIFEEETGCPSRHYCQNGEAISIDKNLVCDGILQCDDKSDELNCTDRFYCENQVPFSVPIKSKLDGKPDCSDSSDECPKDLDENVLSSRKELLGSAGFRATTWIIAIFATVGNLVTFIGTVKDLCVTKQINPITKTNYILLLNLSVADCLMGIYLLSLSVKSTKFSGQYCRYDKSWRTGATCAGIGGLALTSSQVSVIILVFLTTLRLYSVLNPTKTNDIGLKIPTIALCFAWFISILIGVLPRSPVLADYFVSEVWIPTNFTNLESRSKESMFVFVQRLAALHPIPKDFSSDSSWYSMVDYLQQNYPEIKIKGFFGYFSDNSVCLPKFFASVGETGWGYSAGIIIFNFLAFIYVCIAYWIIFRTATRNQVSQTRTKRMKELQGRVVRLVITDFCCWVPICIMSFIHLSGTSIPDTAYAVSAVILLPINSALNPFLYSDITSKYLRRLYRKVFRSEEKSDTASCPTGSTPRQQNPGQSDDDVVQTVRIEENTV</sequence>
<evidence type="ECO:0000256" key="8">
    <source>
        <dbReference type="PROSITE-ProRule" id="PRU00124"/>
    </source>
</evidence>
<feature type="disulfide bond" evidence="8">
    <location>
        <begin position="220"/>
        <end position="232"/>
    </location>
</feature>
<feature type="disulfide bond" evidence="8">
    <location>
        <begin position="239"/>
        <end position="254"/>
    </location>
</feature>
<feature type="domain" description="G-protein coupled receptors family 1 profile" evidence="12">
    <location>
        <begin position="657"/>
        <end position="982"/>
    </location>
</feature>
<evidence type="ECO:0000256" key="7">
    <source>
        <dbReference type="ARBA" id="ARBA00023157"/>
    </source>
</evidence>
<protein>
    <recommendedName>
        <fullName evidence="12">G-protein coupled receptors family 1 profile domain-containing protein</fullName>
    </recommendedName>
</protein>
<dbReference type="PROSITE" id="PS50262">
    <property type="entry name" value="G_PROTEIN_RECEP_F1_2"/>
    <property type="match status" value="1"/>
</dbReference>
<dbReference type="InterPro" id="IPR002172">
    <property type="entry name" value="LDrepeatLR_classA_rpt"/>
</dbReference>
<feature type="chain" id="PRO_5046255602" description="G-protein coupled receptors family 1 profile domain-containing protein" evidence="11">
    <location>
        <begin position="26"/>
        <end position="1038"/>
    </location>
</feature>
<keyword evidence="7 8" id="KW-1015">Disulfide bond</keyword>